<evidence type="ECO:0000313" key="1">
    <source>
        <dbReference type="EMBL" id="WXA94939.1"/>
    </source>
</evidence>
<sequence>MMESITPARAFRRLLEGPGLVVAPGAYDGITARLVEQAGFPLVYMTGAGTSVARGYPDYGLLTLTEMAENAGILARSVSVPVLADADTGYGNELNVTRTVREFESRGVAGIHLEDQVSPKRCGHLDGKDVIPRAAFVSKIRAAAAARTNADFVLVARTDAVAVHGLDDAIDRANAALDAGADVAFVEAPTQLDDIAAIPRRVHGPCLLNVVGGGRTPISDLREVESMGYRIAILPVLLLAAVMQAGDAVLEDLKHSRQAPTGGTSIRETFRRLGSEAWDGIGRAKG</sequence>
<dbReference type="RefSeq" id="WP_394845547.1">
    <property type="nucleotide sequence ID" value="NZ_CP089982.1"/>
</dbReference>
<protein>
    <submittedName>
        <fullName evidence="1">Isocitrate lyase/PEP mutase family protein</fullName>
    </submittedName>
</protein>
<dbReference type="InterPro" id="IPR040442">
    <property type="entry name" value="Pyrv_kinase-like_dom_sf"/>
</dbReference>
<dbReference type="InterPro" id="IPR039556">
    <property type="entry name" value="ICL/PEPM"/>
</dbReference>
<gene>
    <name evidence="1" type="ORF">LZC95_52020</name>
</gene>
<dbReference type="Gene3D" id="3.20.20.60">
    <property type="entry name" value="Phosphoenolpyruvate-binding domains"/>
    <property type="match status" value="1"/>
</dbReference>
<dbReference type="Pfam" id="PF13714">
    <property type="entry name" value="PEP_mutase"/>
    <property type="match status" value="1"/>
</dbReference>
<dbReference type="GO" id="GO:0016829">
    <property type="term" value="F:lyase activity"/>
    <property type="evidence" value="ECO:0007669"/>
    <property type="project" value="UniProtKB-KW"/>
</dbReference>
<accession>A0ABZ2KA39</accession>
<evidence type="ECO:0000313" key="2">
    <source>
        <dbReference type="Proteomes" id="UP001379533"/>
    </source>
</evidence>
<reference evidence="1 2" key="1">
    <citation type="submission" date="2021-12" db="EMBL/GenBank/DDBJ databases">
        <title>Discovery of the Pendulisporaceae a myxobacterial family with distinct sporulation behavior and unique specialized metabolism.</title>
        <authorList>
            <person name="Garcia R."/>
            <person name="Popoff A."/>
            <person name="Bader C.D."/>
            <person name="Loehr J."/>
            <person name="Walesch S."/>
            <person name="Walt C."/>
            <person name="Boldt J."/>
            <person name="Bunk B."/>
            <person name="Haeckl F.J.F.P.J."/>
            <person name="Gunesch A.P."/>
            <person name="Birkelbach J."/>
            <person name="Nuebel U."/>
            <person name="Pietschmann T."/>
            <person name="Bach T."/>
            <person name="Mueller R."/>
        </authorList>
    </citation>
    <scope>NUCLEOTIDE SEQUENCE [LARGE SCALE GENOMIC DNA]</scope>
    <source>
        <strain evidence="1 2">MSr12523</strain>
    </source>
</reference>
<organism evidence="1 2">
    <name type="scientific">Pendulispora brunnea</name>
    <dbReference type="NCBI Taxonomy" id="2905690"/>
    <lineage>
        <taxon>Bacteria</taxon>
        <taxon>Pseudomonadati</taxon>
        <taxon>Myxococcota</taxon>
        <taxon>Myxococcia</taxon>
        <taxon>Myxococcales</taxon>
        <taxon>Sorangiineae</taxon>
        <taxon>Pendulisporaceae</taxon>
        <taxon>Pendulispora</taxon>
    </lineage>
</organism>
<dbReference type="Proteomes" id="UP001379533">
    <property type="component" value="Chromosome"/>
</dbReference>
<dbReference type="PANTHER" id="PTHR42905:SF2">
    <property type="entry name" value="PHOSPHOENOLPYRUVATE CARBOXYLASE FAMILY PROTEIN"/>
    <property type="match status" value="1"/>
</dbReference>
<proteinExistence type="predicted"/>
<dbReference type="PROSITE" id="PS00161">
    <property type="entry name" value="ISOCITRATE_LYASE"/>
    <property type="match status" value="1"/>
</dbReference>
<dbReference type="SUPFAM" id="SSF51621">
    <property type="entry name" value="Phosphoenolpyruvate/pyruvate domain"/>
    <property type="match status" value="1"/>
</dbReference>
<dbReference type="PANTHER" id="PTHR42905">
    <property type="entry name" value="PHOSPHOENOLPYRUVATE CARBOXYLASE"/>
    <property type="match status" value="1"/>
</dbReference>
<dbReference type="CDD" id="cd00377">
    <property type="entry name" value="ICL_PEPM"/>
    <property type="match status" value="1"/>
</dbReference>
<keyword evidence="1" id="KW-0456">Lyase</keyword>
<dbReference type="InterPro" id="IPR018523">
    <property type="entry name" value="Isocitrate_lyase_ph_CS"/>
</dbReference>
<keyword evidence="2" id="KW-1185">Reference proteome</keyword>
<name>A0ABZ2KA39_9BACT</name>
<dbReference type="InterPro" id="IPR015813">
    <property type="entry name" value="Pyrv/PenolPyrv_kinase-like_dom"/>
</dbReference>
<dbReference type="EMBL" id="CP089982">
    <property type="protein sequence ID" value="WXA94939.1"/>
    <property type="molecule type" value="Genomic_DNA"/>
</dbReference>